<proteinExistence type="predicted"/>
<accession>A0A803N8Y5</accession>
<sequence length="363" mass="40539">MIFQTKRVIESRVRLSFYPCSAVLVHVGTVDGSTDQLRDALNVRCLVPSERKAELAPNHEIQESAWSYSLLGLLRLQLDLRCDQTKCEIGSRNQAGRFPTELNGLAAPPLAEAKRFGKRAKNVASVGLSVQQSTSSGREELPIIISAMTFNKGRPRPDRPIRSLFFAGLTPELVEEGSDDRSIPLGLIPLANERTTFLGLISYRIYIKRVARTGATPKHGLFLSQLILNYMAGNLFPEIMERFPPEEAFRPIVLRMGATEQTARGMGPNPTLAEVRCYIRWLCRIERGSSTDAFTGPQKRVPDIDLKFDILRFYRLKKADEMNLETNPRSDSIETSLLEVCNRLLDAFGSLLAKAMLLEGSGL</sequence>
<reference evidence="1" key="2">
    <citation type="submission" date="2021-03" db="UniProtKB">
        <authorList>
            <consortium name="EnsemblPlants"/>
        </authorList>
    </citation>
    <scope>IDENTIFICATION</scope>
</reference>
<name>A0A803N8Y5_CHEQI</name>
<dbReference type="AlphaFoldDB" id="A0A803N8Y5"/>
<evidence type="ECO:0000313" key="1">
    <source>
        <dbReference type="EnsemblPlants" id="AUR62042336-RA:cds"/>
    </source>
</evidence>
<reference evidence="1" key="1">
    <citation type="journal article" date="2017" name="Nature">
        <title>The genome of Chenopodium quinoa.</title>
        <authorList>
            <person name="Jarvis D.E."/>
            <person name="Ho Y.S."/>
            <person name="Lightfoot D.J."/>
            <person name="Schmoeckel S.M."/>
            <person name="Li B."/>
            <person name="Borm T.J.A."/>
            <person name="Ohyanagi H."/>
            <person name="Mineta K."/>
            <person name="Michell C.T."/>
            <person name="Saber N."/>
            <person name="Kharbatia N.M."/>
            <person name="Rupper R.R."/>
            <person name="Sharp A.R."/>
            <person name="Dally N."/>
            <person name="Boughton B.A."/>
            <person name="Woo Y.H."/>
            <person name="Gao G."/>
            <person name="Schijlen E.G.W.M."/>
            <person name="Guo X."/>
            <person name="Momin A.A."/>
            <person name="Negrao S."/>
            <person name="Al-Babili S."/>
            <person name="Gehring C."/>
            <person name="Roessner U."/>
            <person name="Jung C."/>
            <person name="Murphy K."/>
            <person name="Arold S.T."/>
            <person name="Gojobori T."/>
            <person name="van der Linden C.G."/>
            <person name="van Loo E.N."/>
            <person name="Jellen E.N."/>
            <person name="Maughan P.J."/>
            <person name="Tester M."/>
        </authorList>
    </citation>
    <scope>NUCLEOTIDE SEQUENCE [LARGE SCALE GENOMIC DNA]</scope>
    <source>
        <strain evidence="1">cv. PI 614886</strain>
    </source>
</reference>
<dbReference type="Proteomes" id="UP000596660">
    <property type="component" value="Unplaced"/>
</dbReference>
<dbReference type="Gramene" id="AUR62042336-RA">
    <property type="protein sequence ID" value="AUR62042336-RA:cds"/>
    <property type="gene ID" value="AUR62042336"/>
</dbReference>
<dbReference type="EnsemblPlants" id="AUR62042336-RA">
    <property type="protein sequence ID" value="AUR62042336-RA:cds"/>
    <property type="gene ID" value="AUR62042336"/>
</dbReference>
<organism evidence="1 2">
    <name type="scientific">Chenopodium quinoa</name>
    <name type="common">Quinoa</name>
    <dbReference type="NCBI Taxonomy" id="63459"/>
    <lineage>
        <taxon>Eukaryota</taxon>
        <taxon>Viridiplantae</taxon>
        <taxon>Streptophyta</taxon>
        <taxon>Embryophyta</taxon>
        <taxon>Tracheophyta</taxon>
        <taxon>Spermatophyta</taxon>
        <taxon>Magnoliopsida</taxon>
        <taxon>eudicotyledons</taxon>
        <taxon>Gunneridae</taxon>
        <taxon>Pentapetalae</taxon>
        <taxon>Caryophyllales</taxon>
        <taxon>Chenopodiaceae</taxon>
        <taxon>Chenopodioideae</taxon>
        <taxon>Atripliceae</taxon>
        <taxon>Chenopodium</taxon>
    </lineage>
</organism>
<protein>
    <submittedName>
        <fullName evidence="1">Uncharacterized protein</fullName>
    </submittedName>
</protein>
<evidence type="ECO:0000313" key="2">
    <source>
        <dbReference type="Proteomes" id="UP000596660"/>
    </source>
</evidence>
<keyword evidence="2" id="KW-1185">Reference proteome</keyword>